<proteinExistence type="predicted"/>
<reference evidence="2 3" key="1">
    <citation type="submission" date="2016-09" db="EMBL/GenBank/DDBJ databases">
        <authorList>
            <person name="Capua I."/>
            <person name="De Benedictis P."/>
            <person name="Joannis T."/>
            <person name="Lombin L.H."/>
            <person name="Cattoli G."/>
        </authorList>
    </citation>
    <scope>NUCLEOTIDE SEQUENCE [LARGE SCALE GENOMIC DNA]</scope>
    <source>
        <strain evidence="2 3">IMI 309357</strain>
    </source>
</reference>
<dbReference type="EMBL" id="MJBS01000023">
    <property type="protein sequence ID" value="OHF00946.1"/>
    <property type="molecule type" value="Genomic_DNA"/>
</dbReference>
<keyword evidence="3" id="KW-1185">Reference proteome</keyword>
<gene>
    <name evidence="2" type="ORF">CORC01_03774</name>
</gene>
<dbReference type="RefSeq" id="XP_022478088.1">
    <property type="nucleotide sequence ID" value="XM_022615423.1"/>
</dbReference>
<dbReference type="AlphaFoldDB" id="A0A1G4BHY5"/>
<comment type="caution">
    <text evidence="2">The sequence shown here is derived from an EMBL/GenBank/DDBJ whole genome shotgun (WGS) entry which is preliminary data.</text>
</comment>
<evidence type="ECO:0000256" key="1">
    <source>
        <dbReference type="SAM" id="MobiDB-lite"/>
    </source>
</evidence>
<sequence length="115" mass="12896">MRDITTAHVHFDQPLVVYTLPRRPRLRTGNSIVILASTIAPSQQQVFVHCLRALWESEQPDRVEPGPAAQTRPWPSGGSRAGYGTLVARIFIALWRPGRGEQAATRDNEKKNLEL</sequence>
<dbReference type="GeneID" id="34556933"/>
<evidence type="ECO:0000313" key="3">
    <source>
        <dbReference type="Proteomes" id="UP000176998"/>
    </source>
</evidence>
<dbReference type="Proteomes" id="UP000176998">
    <property type="component" value="Unassembled WGS sequence"/>
</dbReference>
<accession>A0A1G4BHY5</accession>
<evidence type="ECO:0000313" key="2">
    <source>
        <dbReference type="EMBL" id="OHF00946.1"/>
    </source>
</evidence>
<feature type="region of interest" description="Disordered" evidence="1">
    <location>
        <begin position="59"/>
        <end position="80"/>
    </location>
</feature>
<name>A0A1G4BHY5_9PEZI</name>
<organism evidence="2 3">
    <name type="scientific">Colletotrichum orchidophilum</name>
    <dbReference type="NCBI Taxonomy" id="1209926"/>
    <lineage>
        <taxon>Eukaryota</taxon>
        <taxon>Fungi</taxon>
        <taxon>Dikarya</taxon>
        <taxon>Ascomycota</taxon>
        <taxon>Pezizomycotina</taxon>
        <taxon>Sordariomycetes</taxon>
        <taxon>Hypocreomycetidae</taxon>
        <taxon>Glomerellales</taxon>
        <taxon>Glomerellaceae</taxon>
        <taxon>Colletotrichum</taxon>
    </lineage>
</organism>
<protein>
    <submittedName>
        <fullName evidence="2">Uncharacterized protein</fullName>
    </submittedName>
</protein>